<keyword evidence="4" id="KW-1185">Reference proteome</keyword>
<organism evidence="3 4">
    <name type="scientific">Paraburkholderia denitrificans</name>
    <dbReference type="NCBI Taxonomy" id="694025"/>
    <lineage>
        <taxon>Bacteria</taxon>
        <taxon>Pseudomonadati</taxon>
        <taxon>Pseudomonadota</taxon>
        <taxon>Betaproteobacteria</taxon>
        <taxon>Burkholderiales</taxon>
        <taxon>Burkholderiaceae</taxon>
        <taxon>Paraburkholderia</taxon>
    </lineage>
</organism>
<evidence type="ECO:0000313" key="4">
    <source>
        <dbReference type="Proteomes" id="UP001596103"/>
    </source>
</evidence>
<sequence length="634" mass="72028">MTANSPAQFFIQKGATISSNGRDYIITAIADINLVFARDIESKAKVLLKIGDIGPPRLVHKPLTDESVERDLLGVPADQWAIAEERRQLIAPLLDSYYHRSNALAYQLAARAGVSKTTIYRWLAEFRNSGLLSSLLPNASERGGRGKARISAEVETVIRDCIENFHDTMQNRTIAETITEIRRRCTNAGLPPPAINTIRIRLQRTDGHERVGKRNGPAAAHDQFAPIISSIPDANWPLAMVQVDHTLLPVIIVDDIHRKSIRRAWITLAIDVFSRVCLGMHLSLDAPSAMSAGMCISHAILPKEQWLNRIGTTVAEWPFWGTMGILHMDNAREFRGNMLNRACQEYDIDLHLRPVKKPRYGAHIERLMGTVSQGLKGLKGATFSGPDEKGKYDAEGNACMTFSELEKWLILFFARYHRKRHSGIRMPPLDKWREGLLGNGTQPGRGLPVRRTDGEQLRINFMPFEERTVQNYGVVIDDVHYYHDVLRPYINAPHPEFPRHRRKFRFHRDPRDISVLYFYDEISRRYCAIPYRDTSLPPASIWELRDARQQASERGISQENEKAVFALLNEQRRLEEDAAAKTKSARRAQQRRTQHAIARQHKTEDLPSVSQIESSPPLAVRGYDPDAVVPMEDD</sequence>
<dbReference type="Proteomes" id="UP001596103">
    <property type="component" value="Unassembled WGS sequence"/>
</dbReference>
<protein>
    <submittedName>
        <fullName evidence="3">Helix-turn-helix domain-containing protein</fullName>
    </submittedName>
</protein>
<evidence type="ECO:0000313" key="3">
    <source>
        <dbReference type="EMBL" id="MFC5429460.1"/>
    </source>
</evidence>
<gene>
    <name evidence="3" type="ORF">ACFPTO_11710</name>
</gene>
<name>A0ABW0J938_9BURK</name>
<dbReference type="Pfam" id="PF09299">
    <property type="entry name" value="Mu-transpos_C"/>
    <property type="match status" value="1"/>
</dbReference>
<feature type="domain" description="Integrase catalytic" evidence="2">
    <location>
        <begin position="233"/>
        <end position="436"/>
    </location>
</feature>
<dbReference type="InterPro" id="IPR012337">
    <property type="entry name" value="RNaseH-like_sf"/>
</dbReference>
<dbReference type="SUPFAM" id="SSF53098">
    <property type="entry name" value="Ribonuclease H-like"/>
    <property type="match status" value="1"/>
</dbReference>
<dbReference type="SUPFAM" id="SSF46689">
    <property type="entry name" value="Homeodomain-like"/>
    <property type="match status" value="1"/>
</dbReference>
<evidence type="ECO:0000259" key="2">
    <source>
        <dbReference type="PROSITE" id="PS50994"/>
    </source>
</evidence>
<dbReference type="Gene3D" id="3.30.420.10">
    <property type="entry name" value="Ribonuclease H-like superfamily/Ribonuclease H"/>
    <property type="match status" value="1"/>
</dbReference>
<accession>A0ABW0J938</accession>
<reference evidence="4" key="1">
    <citation type="journal article" date="2019" name="Int. J. Syst. Evol. Microbiol.">
        <title>The Global Catalogue of Microorganisms (GCM) 10K type strain sequencing project: providing services to taxonomists for standard genome sequencing and annotation.</title>
        <authorList>
            <consortium name="The Broad Institute Genomics Platform"/>
            <consortium name="The Broad Institute Genome Sequencing Center for Infectious Disease"/>
            <person name="Wu L."/>
            <person name="Ma J."/>
        </authorList>
    </citation>
    <scope>NUCLEOTIDE SEQUENCE [LARGE SCALE GENOMIC DNA]</scope>
    <source>
        <strain evidence="4">CCUG 56042</strain>
    </source>
</reference>
<comment type="caution">
    <text evidence="3">The sequence shown here is derived from an EMBL/GenBank/DDBJ whole genome shotgun (WGS) entry which is preliminary data.</text>
</comment>
<dbReference type="Pfam" id="PF13551">
    <property type="entry name" value="HTH_29"/>
    <property type="match status" value="1"/>
</dbReference>
<dbReference type="PROSITE" id="PS50994">
    <property type="entry name" value="INTEGRASE"/>
    <property type="match status" value="1"/>
</dbReference>
<dbReference type="EMBL" id="JBHSMP010000013">
    <property type="protein sequence ID" value="MFC5429460.1"/>
    <property type="molecule type" value="Genomic_DNA"/>
</dbReference>
<dbReference type="InterPro" id="IPR015378">
    <property type="entry name" value="Transposase-like_Mu_C"/>
</dbReference>
<proteinExistence type="predicted"/>
<dbReference type="InterPro" id="IPR001584">
    <property type="entry name" value="Integrase_cat-core"/>
</dbReference>
<dbReference type="RefSeq" id="WP_377711517.1">
    <property type="nucleotide sequence ID" value="NZ_JBHSMP010000013.1"/>
</dbReference>
<feature type="compositionally biased region" description="Basic residues" evidence="1">
    <location>
        <begin position="583"/>
        <end position="600"/>
    </location>
</feature>
<dbReference type="InterPro" id="IPR036397">
    <property type="entry name" value="RNaseH_sf"/>
</dbReference>
<dbReference type="InterPro" id="IPR009057">
    <property type="entry name" value="Homeodomain-like_sf"/>
</dbReference>
<evidence type="ECO:0000256" key="1">
    <source>
        <dbReference type="SAM" id="MobiDB-lite"/>
    </source>
</evidence>
<feature type="region of interest" description="Disordered" evidence="1">
    <location>
        <begin position="577"/>
        <end position="634"/>
    </location>
</feature>